<evidence type="ECO:0000313" key="1">
    <source>
        <dbReference type="EMBL" id="KOO29279.1"/>
    </source>
</evidence>
<protein>
    <submittedName>
        <fullName evidence="2">Uncharacterized protein</fullName>
    </submittedName>
</protein>
<comment type="caution">
    <text evidence="2">The sequence shown here is derived from an EMBL/GenBank/DDBJ whole genome shotgun (WGS) entry which is preliminary data.</text>
</comment>
<sequence>MVTLSPGRASGQVSVEITAAAAVPDVVDAIWVTDAGTGEIFAGRRFLPKEPKELVLVVARGRRFVAAAHCAIDGVWEGDTVVAEA</sequence>
<dbReference type="AlphaFoldDB" id="A0A0M0JZM5"/>
<proteinExistence type="predicted"/>
<dbReference type="Proteomes" id="UP000037460">
    <property type="component" value="Unassembled WGS sequence"/>
</dbReference>
<dbReference type="EMBL" id="JWZX01001931">
    <property type="protein sequence ID" value="KOO31792.1"/>
    <property type="molecule type" value="Genomic_DNA"/>
</dbReference>
<evidence type="ECO:0000313" key="3">
    <source>
        <dbReference type="Proteomes" id="UP000037460"/>
    </source>
</evidence>
<dbReference type="EMBL" id="JWZX01002440">
    <property type="protein sequence ID" value="KOO29279.1"/>
    <property type="molecule type" value="Genomic_DNA"/>
</dbReference>
<accession>A0A0M0JZM5</accession>
<reference evidence="2" key="1">
    <citation type="submission" date="2014-12" db="EMBL/GenBank/DDBJ databases">
        <title>Draft genome of the oleaginous, mixotrophic haptophyte, Chrysochromulina tobin.</title>
        <authorList>
            <person name="Hovde B.T."/>
            <person name="Starkenburg S.R."/>
            <person name="Cattolico R.A."/>
        </authorList>
    </citation>
    <scope>NUCLEOTIDE SEQUENCE</scope>
    <source>
        <strain evidence="2">CCMP291</strain>
    </source>
</reference>
<keyword evidence="3" id="KW-1185">Reference proteome</keyword>
<name>A0A0M0JZM5_9EUKA</name>
<organism evidence="2 3">
    <name type="scientific">Chrysochromulina tobinii</name>
    <dbReference type="NCBI Taxonomy" id="1460289"/>
    <lineage>
        <taxon>Eukaryota</taxon>
        <taxon>Haptista</taxon>
        <taxon>Haptophyta</taxon>
        <taxon>Prymnesiophyceae</taxon>
        <taxon>Prymnesiales</taxon>
        <taxon>Chrysochromulinaceae</taxon>
        <taxon>Chrysochromulina</taxon>
    </lineage>
</organism>
<gene>
    <name evidence="1" type="ORF">Ctob_009392</name>
    <name evidence="2" type="ORF">Ctob_014386</name>
</gene>
<evidence type="ECO:0000313" key="2">
    <source>
        <dbReference type="EMBL" id="KOO31792.1"/>
    </source>
</evidence>
<reference evidence="3" key="2">
    <citation type="journal article" date="2015" name="PLoS Genet.">
        <title>Genome Sequence and Transcriptome Analyses of Chrysochromulina tobin: Metabolic Tools for Enhanced Algal Fitness in the Prominent Order Prymnesiales (Haptophyceae).</title>
        <authorList>
            <person name="Hovde B.T."/>
            <person name="Deodato C.R."/>
            <person name="Hunsperger H.M."/>
            <person name="Ryken S.A."/>
            <person name="Yost W."/>
            <person name="Jha R.K."/>
            <person name="Patterson J."/>
            <person name="Monnat R.J. Jr."/>
            <person name="Barlow S.B."/>
            <person name="Starkenburg S.R."/>
            <person name="Cattolico R.A."/>
        </authorList>
    </citation>
    <scope>NUCLEOTIDE SEQUENCE</scope>
    <source>
        <strain evidence="3">CCMP291</strain>
    </source>
</reference>